<dbReference type="CDD" id="cd00367">
    <property type="entry name" value="PTS-HPr_like"/>
    <property type="match status" value="1"/>
</dbReference>
<dbReference type="Proteomes" id="UP000308705">
    <property type="component" value="Unassembled WGS sequence"/>
</dbReference>
<dbReference type="GO" id="GO:0009401">
    <property type="term" value="P:phosphoenolpyruvate-dependent sugar phosphotransferase system"/>
    <property type="evidence" value="ECO:0007669"/>
    <property type="project" value="UniProtKB-KW"/>
</dbReference>
<evidence type="ECO:0000259" key="6">
    <source>
        <dbReference type="PROSITE" id="PS51350"/>
    </source>
</evidence>
<dbReference type="InterPro" id="IPR050399">
    <property type="entry name" value="HPr"/>
</dbReference>
<evidence type="ECO:0000256" key="2">
    <source>
        <dbReference type="ARBA" id="ARBA00004496"/>
    </source>
</evidence>
<dbReference type="PROSITE" id="PS00589">
    <property type="entry name" value="PTS_HPR_SER"/>
    <property type="match status" value="1"/>
</dbReference>
<accession>A0A4U3MHY1</accession>
<dbReference type="PANTHER" id="PTHR33705">
    <property type="entry name" value="PHOSPHOCARRIER PROTEIN HPR"/>
    <property type="match status" value="1"/>
</dbReference>
<keyword evidence="8" id="KW-1185">Reference proteome</keyword>
<dbReference type="PRINTS" id="PR00107">
    <property type="entry name" value="PHOSPHOCPHPR"/>
</dbReference>
<dbReference type="EMBL" id="SZQA01000011">
    <property type="protein sequence ID" value="TKK88450.1"/>
    <property type="molecule type" value="Genomic_DNA"/>
</dbReference>
<evidence type="ECO:0000256" key="5">
    <source>
        <dbReference type="ARBA" id="ARBA00022683"/>
    </source>
</evidence>
<dbReference type="GO" id="GO:0005737">
    <property type="term" value="C:cytoplasm"/>
    <property type="evidence" value="ECO:0007669"/>
    <property type="project" value="UniProtKB-SubCell"/>
</dbReference>
<dbReference type="PROSITE" id="PS51350">
    <property type="entry name" value="PTS_HPR_DOM"/>
    <property type="match status" value="1"/>
</dbReference>
<dbReference type="OrthoDB" id="9809047at2"/>
<evidence type="ECO:0000313" key="7">
    <source>
        <dbReference type="EMBL" id="TKK88450.1"/>
    </source>
</evidence>
<dbReference type="InterPro" id="IPR035895">
    <property type="entry name" value="HPr-like_sf"/>
</dbReference>
<evidence type="ECO:0000256" key="1">
    <source>
        <dbReference type="ARBA" id="ARBA00003681"/>
    </source>
</evidence>
<dbReference type="InterPro" id="IPR000032">
    <property type="entry name" value="HPr-like"/>
</dbReference>
<protein>
    <recommendedName>
        <fullName evidence="3">Phosphocarrier protein HPr</fullName>
    </recommendedName>
</protein>
<dbReference type="Pfam" id="PF00381">
    <property type="entry name" value="PTS-HPr"/>
    <property type="match status" value="1"/>
</dbReference>
<dbReference type="InterPro" id="IPR002114">
    <property type="entry name" value="PTS_HPr_Ser_P_site"/>
</dbReference>
<evidence type="ECO:0000313" key="8">
    <source>
        <dbReference type="Proteomes" id="UP000308705"/>
    </source>
</evidence>
<sequence>MPQRRLIVEAEVGLHARPAATFVQTATRSPASVTLAKGDGTPVNAKSILSVLALDVKKGDAITISTDGDGAEELLDELASIAGAP</sequence>
<keyword evidence="5" id="KW-0598">Phosphotransferase system</keyword>
<evidence type="ECO:0000256" key="3">
    <source>
        <dbReference type="ARBA" id="ARBA00020422"/>
    </source>
</evidence>
<dbReference type="AlphaFoldDB" id="A0A4U3MHY1"/>
<dbReference type="NCBIfam" id="TIGR01003">
    <property type="entry name" value="PTS_HPr_family"/>
    <property type="match status" value="1"/>
</dbReference>
<comment type="caution">
    <text evidence="7">The sequence shown here is derived from an EMBL/GenBank/DDBJ whole genome shotgun (WGS) entry which is preliminary data.</text>
</comment>
<proteinExistence type="predicted"/>
<dbReference type="PROSITE" id="PS00369">
    <property type="entry name" value="PTS_HPR_HIS"/>
    <property type="match status" value="1"/>
</dbReference>
<evidence type="ECO:0000256" key="4">
    <source>
        <dbReference type="ARBA" id="ARBA00022490"/>
    </source>
</evidence>
<organism evidence="7 8">
    <name type="scientific">Herbidospora galbida</name>
    <dbReference type="NCBI Taxonomy" id="2575442"/>
    <lineage>
        <taxon>Bacteria</taxon>
        <taxon>Bacillati</taxon>
        <taxon>Actinomycetota</taxon>
        <taxon>Actinomycetes</taxon>
        <taxon>Streptosporangiales</taxon>
        <taxon>Streptosporangiaceae</taxon>
        <taxon>Herbidospora</taxon>
    </lineage>
</organism>
<gene>
    <name evidence="7" type="ORF">FDA94_14265</name>
</gene>
<dbReference type="InterPro" id="IPR001020">
    <property type="entry name" value="PTS_HPr_His_P_site"/>
</dbReference>
<reference evidence="7 8" key="1">
    <citation type="submission" date="2019-04" db="EMBL/GenBank/DDBJ databases">
        <title>Herbidospora sp. NEAU-GS14.nov., a novel actinomycete isolated from soil.</title>
        <authorList>
            <person name="Han L."/>
        </authorList>
    </citation>
    <scope>NUCLEOTIDE SEQUENCE [LARGE SCALE GENOMIC DNA]</scope>
    <source>
        <strain evidence="7 8">NEAU-GS14</strain>
    </source>
</reference>
<dbReference type="SUPFAM" id="SSF55594">
    <property type="entry name" value="HPr-like"/>
    <property type="match status" value="1"/>
</dbReference>
<feature type="domain" description="HPr" evidence="6">
    <location>
        <begin position="1"/>
        <end position="85"/>
    </location>
</feature>
<comment type="function">
    <text evidence="1">General (non sugar-specific) component of the phosphoenolpyruvate-dependent sugar phosphotransferase system (sugar PTS). This major carbohydrate active-transport system catalyzes the phosphorylation of incoming sugar substrates concomitantly with their translocation across the cell membrane. The phosphoryl group from phosphoenolpyruvate (PEP) is transferred to the phosphoryl carrier protein HPr by enzyme I. Phospho-HPr then transfers it to the PTS EIIA domain.</text>
</comment>
<comment type="subcellular location">
    <subcellularLocation>
        <location evidence="2">Cytoplasm</location>
    </subcellularLocation>
</comment>
<dbReference type="PANTHER" id="PTHR33705:SF2">
    <property type="entry name" value="PHOSPHOCARRIER PROTEIN NPR"/>
    <property type="match status" value="1"/>
</dbReference>
<name>A0A4U3MHY1_9ACTN</name>
<dbReference type="Gene3D" id="3.30.1340.10">
    <property type="entry name" value="HPr-like"/>
    <property type="match status" value="1"/>
</dbReference>
<keyword evidence="4" id="KW-0963">Cytoplasm</keyword>
<dbReference type="RefSeq" id="WP_137247528.1">
    <property type="nucleotide sequence ID" value="NZ_SZQA01000011.1"/>
</dbReference>